<dbReference type="SUPFAM" id="SSF53474">
    <property type="entry name" value="alpha/beta-Hydrolases"/>
    <property type="match status" value="1"/>
</dbReference>
<evidence type="ECO:0000259" key="1">
    <source>
        <dbReference type="Pfam" id="PF00561"/>
    </source>
</evidence>
<dbReference type="Pfam" id="PF00561">
    <property type="entry name" value="Abhydrolase_1"/>
    <property type="match status" value="1"/>
</dbReference>
<dbReference type="PANTHER" id="PTHR46438:SF2">
    <property type="entry name" value="ALPHA_BETA-HYDROLASES SUPERFAMILY PROTEIN"/>
    <property type="match status" value="1"/>
</dbReference>
<gene>
    <name evidence="2" type="ORF">RF819_12650</name>
</gene>
<organism evidence="2 3">
    <name type="scientific">Rhodoferax fermentans</name>
    <dbReference type="NCBI Taxonomy" id="28066"/>
    <lineage>
        <taxon>Bacteria</taxon>
        <taxon>Pseudomonadati</taxon>
        <taxon>Pseudomonadota</taxon>
        <taxon>Betaproteobacteria</taxon>
        <taxon>Burkholderiales</taxon>
        <taxon>Comamonadaceae</taxon>
        <taxon>Rhodoferax</taxon>
    </lineage>
</organism>
<dbReference type="Proteomes" id="UP000190750">
    <property type="component" value="Unassembled WGS sequence"/>
</dbReference>
<reference evidence="2 3" key="1">
    <citation type="submission" date="2017-01" db="EMBL/GenBank/DDBJ databases">
        <title>Genome sequencing of Rhodoferax fermentans JCM 7819.</title>
        <authorList>
            <person name="Kim Y.J."/>
            <person name="Farh M.E.-A."/>
            <person name="Yang D.-C."/>
        </authorList>
    </citation>
    <scope>NUCLEOTIDE SEQUENCE [LARGE SCALE GENOMIC DNA]</scope>
    <source>
        <strain evidence="2 3">JCM 7819</strain>
    </source>
</reference>
<comment type="caution">
    <text evidence="2">The sequence shown here is derived from an EMBL/GenBank/DDBJ whole genome shotgun (WGS) entry which is preliminary data.</text>
</comment>
<dbReference type="OrthoDB" id="9808398at2"/>
<keyword evidence="3" id="KW-1185">Reference proteome</keyword>
<dbReference type="STRING" id="28066.RF819_12650"/>
<dbReference type="EMBL" id="MTJN01000002">
    <property type="protein sequence ID" value="OOV07462.1"/>
    <property type="molecule type" value="Genomic_DNA"/>
</dbReference>
<dbReference type="InterPro" id="IPR029058">
    <property type="entry name" value="AB_hydrolase_fold"/>
</dbReference>
<dbReference type="Gene3D" id="3.40.50.1820">
    <property type="entry name" value="alpha/beta hydrolase"/>
    <property type="match status" value="1"/>
</dbReference>
<dbReference type="AlphaFoldDB" id="A0A1T1ATM5"/>
<dbReference type="InterPro" id="IPR000073">
    <property type="entry name" value="AB_hydrolase_1"/>
</dbReference>
<accession>A0A1T1ATM5</accession>
<proteinExistence type="predicted"/>
<evidence type="ECO:0000313" key="3">
    <source>
        <dbReference type="Proteomes" id="UP000190750"/>
    </source>
</evidence>
<protein>
    <recommendedName>
        <fullName evidence="1">AB hydrolase-1 domain-containing protein</fullName>
    </recommendedName>
</protein>
<feature type="domain" description="AB hydrolase-1" evidence="1">
    <location>
        <begin position="33"/>
        <end position="146"/>
    </location>
</feature>
<evidence type="ECO:0000313" key="2">
    <source>
        <dbReference type="EMBL" id="OOV07462.1"/>
    </source>
</evidence>
<dbReference type="PANTHER" id="PTHR46438">
    <property type="entry name" value="ALPHA/BETA-HYDROLASES SUPERFAMILY PROTEIN"/>
    <property type="match status" value="1"/>
</dbReference>
<sequence>MTPNLPAALDGAVHTLPHTPSKVVLYAAGSGAPLLLIHSINAVASAAEVRPLFEHYRGSRSVYALDLPGYGLSDRKDQAYTVRVMTDAIVAAAQWVQARHGGVALDAVAVSLSSEFLARAAVEHPSLFRSLTLVSPTGFRGGEELRESPGQTRYKPGLDKFLRGPGWGGFLFKQLTRPAVIRYFLERTWGAKQIDETLWAYNCISARQPKAECAPLAFLSGILFSTDIHSVYGQLTLPVLVVHGTRGDFTNYKNLNIVSSQPNWQVQVLQTGAMPYFELLRAYVAAQDAFWQAIPG</sequence>
<name>A0A1T1ATM5_RHOFE</name>
<dbReference type="RefSeq" id="WP_078365307.1">
    <property type="nucleotide sequence ID" value="NZ_MTJN01000002.1"/>
</dbReference>